<dbReference type="GO" id="GO:0008237">
    <property type="term" value="F:metallopeptidase activity"/>
    <property type="evidence" value="ECO:0007669"/>
    <property type="project" value="InterPro"/>
</dbReference>
<evidence type="ECO:0000313" key="2">
    <source>
        <dbReference type="Proteomes" id="UP000821837"/>
    </source>
</evidence>
<protein>
    <submittedName>
        <fullName evidence="1">Uncharacterized protein</fullName>
    </submittedName>
</protein>
<gene>
    <name evidence="1" type="ORF">HPB52_014338</name>
</gene>
<sequence>MAPDCVTTKRGARACFQSKICTVNGPSKQLQPLQRLSADGDLTRMSAQRMHSSSALPRVCSLFRSRNVNANPVVRPMILQLYYADLMFRNSNFQLPNTLGISFVDNSAPEGPVGVICESPMRFIDQDTKHSFNIASITTSTSNRKRVPHGVSFGTVTRETGLSFSSPHNPAYQPIGKSGFLLMVKYSSTALSMQPSAALRTRWTEAAC</sequence>
<name>A0A9D4PRP0_RHISA</name>
<comment type="caution">
    <text evidence="1">The sequence shown here is derived from an EMBL/GenBank/DDBJ whole genome shotgun (WGS) entry which is preliminary data.</text>
</comment>
<dbReference type="EMBL" id="JABSTV010001251">
    <property type="protein sequence ID" value="KAH7951867.1"/>
    <property type="molecule type" value="Genomic_DNA"/>
</dbReference>
<dbReference type="Gene3D" id="3.40.390.10">
    <property type="entry name" value="Collagenase (Catalytic Domain)"/>
    <property type="match status" value="1"/>
</dbReference>
<dbReference type="InterPro" id="IPR024079">
    <property type="entry name" value="MetalloPept_cat_dom_sf"/>
</dbReference>
<reference evidence="1" key="2">
    <citation type="submission" date="2021-09" db="EMBL/GenBank/DDBJ databases">
        <authorList>
            <person name="Jia N."/>
            <person name="Wang J."/>
            <person name="Shi W."/>
            <person name="Du L."/>
            <person name="Sun Y."/>
            <person name="Zhan W."/>
            <person name="Jiang J."/>
            <person name="Wang Q."/>
            <person name="Zhang B."/>
            <person name="Ji P."/>
            <person name="Sakyi L.B."/>
            <person name="Cui X."/>
            <person name="Yuan T."/>
            <person name="Jiang B."/>
            <person name="Yang W."/>
            <person name="Lam T.T.-Y."/>
            <person name="Chang Q."/>
            <person name="Ding S."/>
            <person name="Wang X."/>
            <person name="Zhu J."/>
            <person name="Ruan X."/>
            <person name="Zhao L."/>
            <person name="Wei J."/>
            <person name="Que T."/>
            <person name="Du C."/>
            <person name="Cheng J."/>
            <person name="Dai P."/>
            <person name="Han X."/>
            <person name="Huang E."/>
            <person name="Gao Y."/>
            <person name="Liu J."/>
            <person name="Shao H."/>
            <person name="Ye R."/>
            <person name="Li L."/>
            <person name="Wei W."/>
            <person name="Wang X."/>
            <person name="Wang C."/>
            <person name="Huo Q."/>
            <person name="Li W."/>
            <person name="Guo W."/>
            <person name="Chen H."/>
            <person name="Chen S."/>
            <person name="Zhou L."/>
            <person name="Zhou L."/>
            <person name="Ni X."/>
            <person name="Tian J."/>
            <person name="Zhou Y."/>
            <person name="Sheng Y."/>
            <person name="Liu T."/>
            <person name="Pan Y."/>
            <person name="Xia L."/>
            <person name="Li J."/>
            <person name="Zhao F."/>
            <person name="Cao W."/>
        </authorList>
    </citation>
    <scope>NUCLEOTIDE SEQUENCE</scope>
    <source>
        <strain evidence="1">Rsan-2018</strain>
        <tissue evidence="1">Larvae</tissue>
    </source>
</reference>
<evidence type="ECO:0000313" key="1">
    <source>
        <dbReference type="EMBL" id="KAH7951867.1"/>
    </source>
</evidence>
<dbReference type="Proteomes" id="UP000821837">
    <property type="component" value="Chromosome 5"/>
</dbReference>
<keyword evidence="2" id="KW-1185">Reference proteome</keyword>
<reference evidence="1" key="1">
    <citation type="journal article" date="2020" name="Cell">
        <title>Large-Scale Comparative Analyses of Tick Genomes Elucidate Their Genetic Diversity and Vector Capacities.</title>
        <authorList>
            <consortium name="Tick Genome and Microbiome Consortium (TIGMIC)"/>
            <person name="Jia N."/>
            <person name="Wang J."/>
            <person name="Shi W."/>
            <person name="Du L."/>
            <person name="Sun Y."/>
            <person name="Zhan W."/>
            <person name="Jiang J.F."/>
            <person name="Wang Q."/>
            <person name="Zhang B."/>
            <person name="Ji P."/>
            <person name="Bell-Sakyi L."/>
            <person name="Cui X.M."/>
            <person name="Yuan T.T."/>
            <person name="Jiang B.G."/>
            <person name="Yang W.F."/>
            <person name="Lam T.T."/>
            <person name="Chang Q.C."/>
            <person name="Ding S.J."/>
            <person name="Wang X.J."/>
            <person name="Zhu J.G."/>
            <person name="Ruan X.D."/>
            <person name="Zhao L."/>
            <person name="Wei J.T."/>
            <person name="Ye R.Z."/>
            <person name="Que T.C."/>
            <person name="Du C.H."/>
            <person name="Zhou Y.H."/>
            <person name="Cheng J.X."/>
            <person name="Dai P.F."/>
            <person name="Guo W.B."/>
            <person name="Han X.H."/>
            <person name="Huang E.J."/>
            <person name="Li L.F."/>
            <person name="Wei W."/>
            <person name="Gao Y.C."/>
            <person name="Liu J.Z."/>
            <person name="Shao H.Z."/>
            <person name="Wang X."/>
            <person name="Wang C.C."/>
            <person name="Yang T.C."/>
            <person name="Huo Q.B."/>
            <person name="Li W."/>
            <person name="Chen H.Y."/>
            <person name="Chen S.E."/>
            <person name="Zhou L.G."/>
            <person name="Ni X.B."/>
            <person name="Tian J.H."/>
            <person name="Sheng Y."/>
            <person name="Liu T."/>
            <person name="Pan Y.S."/>
            <person name="Xia L.Y."/>
            <person name="Li J."/>
            <person name="Zhao F."/>
            <person name="Cao W.C."/>
        </authorList>
    </citation>
    <scope>NUCLEOTIDE SEQUENCE</scope>
    <source>
        <strain evidence="1">Rsan-2018</strain>
    </source>
</reference>
<dbReference type="AlphaFoldDB" id="A0A9D4PRP0"/>
<proteinExistence type="predicted"/>
<dbReference type="VEuPathDB" id="VectorBase:RSAN_049758"/>
<accession>A0A9D4PRP0</accession>
<organism evidence="1 2">
    <name type="scientific">Rhipicephalus sanguineus</name>
    <name type="common">Brown dog tick</name>
    <name type="synonym">Ixodes sanguineus</name>
    <dbReference type="NCBI Taxonomy" id="34632"/>
    <lineage>
        <taxon>Eukaryota</taxon>
        <taxon>Metazoa</taxon>
        <taxon>Ecdysozoa</taxon>
        <taxon>Arthropoda</taxon>
        <taxon>Chelicerata</taxon>
        <taxon>Arachnida</taxon>
        <taxon>Acari</taxon>
        <taxon>Parasitiformes</taxon>
        <taxon>Ixodida</taxon>
        <taxon>Ixodoidea</taxon>
        <taxon>Ixodidae</taxon>
        <taxon>Rhipicephalinae</taxon>
        <taxon>Rhipicephalus</taxon>
        <taxon>Rhipicephalus</taxon>
    </lineage>
</organism>